<comment type="caution">
    <text evidence="2">The sequence shown here is derived from an EMBL/GenBank/DDBJ whole genome shotgun (WGS) entry which is preliminary data.</text>
</comment>
<keyword evidence="3" id="KW-1185">Reference proteome</keyword>
<proteinExistence type="predicted"/>
<protein>
    <submittedName>
        <fullName evidence="2">Uncharacterized protein</fullName>
    </submittedName>
</protein>
<feature type="signal peptide" evidence="1">
    <location>
        <begin position="1"/>
        <end position="19"/>
    </location>
</feature>
<keyword evidence="1" id="KW-0732">Signal</keyword>
<name>A0A0A5I5S6_9BACI</name>
<accession>A0A0A5I5S6</accession>
<dbReference type="Proteomes" id="UP000030528">
    <property type="component" value="Unassembled WGS sequence"/>
</dbReference>
<evidence type="ECO:0000256" key="1">
    <source>
        <dbReference type="SAM" id="SignalP"/>
    </source>
</evidence>
<dbReference type="PROSITE" id="PS51257">
    <property type="entry name" value="PROKAR_LIPOPROTEIN"/>
    <property type="match status" value="1"/>
</dbReference>
<evidence type="ECO:0000313" key="3">
    <source>
        <dbReference type="Proteomes" id="UP000030528"/>
    </source>
</evidence>
<dbReference type="AlphaFoldDB" id="A0A0A5I5S6"/>
<evidence type="ECO:0000313" key="2">
    <source>
        <dbReference type="EMBL" id="KGX91182.1"/>
    </source>
</evidence>
<dbReference type="EMBL" id="AVPE01000011">
    <property type="protein sequence ID" value="KGX91182.1"/>
    <property type="molecule type" value="Genomic_DNA"/>
</dbReference>
<organism evidence="2 3">
    <name type="scientific">Pontibacillus halophilus JSM 076056 = DSM 19796</name>
    <dbReference type="NCBI Taxonomy" id="1385510"/>
    <lineage>
        <taxon>Bacteria</taxon>
        <taxon>Bacillati</taxon>
        <taxon>Bacillota</taxon>
        <taxon>Bacilli</taxon>
        <taxon>Bacillales</taxon>
        <taxon>Bacillaceae</taxon>
        <taxon>Pontibacillus</taxon>
    </lineage>
</organism>
<reference evidence="2 3" key="1">
    <citation type="submission" date="2013-08" db="EMBL/GenBank/DDBJ databases">
        <authorList>
            <person name="Huang J."/>
            <person name="Wang G."/>
        </authorList>
    </citation>
    <scope>NUCLEOTIDE SEQUENCE [LARGE SCALE GENOMIC DNA]</scope>
    <source>
        <strain evidence="2 3">JSM 076056</strain>
    </source>
</reference>
<dbReference type="eggNOG" id="ENOG5030CHM">
    <property type="taxonomic scope" value="Bacteria"/>
</dbReference>
<dbReference type="OrthoDB" id="2887316at2"/>
<feature type="chain" id="PRO_5039011017" evidence="1">
    <location>
        <begin position="20"/>
        <end position="67"/>
    </location>
</feature>
<sequence>MRKVLFVTFASLMACSACSGGDTYTYWTDTTENQIQRLDEASINYEIRDDEIWVDEEEMDKVVACCS</sequence>
<gene>
    <name evidence="2" type="ORF">N781_05385</name>
</gene>
<dbReference type="RefSeq" id="WP_026800909.1">
    <property type="nucleotide sequence ID" value="NZ_AULI01000011.1"/>
</dbReference>